<evidence type="ECO:0000256" key="1">
    <source>
        <dbReference type="ARBA" id="ARBA00022786"/>
    </source>
</evidence>
<name>A0A061RW49_9CHLO</name>
<dbReference type="AlphaFoldDB" id="A0A061RW49"/>
<dbReference type="EMBL" id="GBEZ01010719">
    <property type="protein sequence ID" value="JAC74994.1"/>
    <property type="molecule type" value="Transcribed_RNA"/>
</dbReference>
<feature type="region of interest" description="Disordered" evidence="2">
    <location>
        <begin position="16"/>
        <end position="40"/>
    </location>
</feature>
<dbReference type="SMART" id="SM00185">
    <property type="entry name" value="ARM"/>
    <property type="match status" value="4"/>
</dbReference>
<accession>A0A061RW49</accession>
<keyword evidence="1" id="KW-0833">Ubl conjugation pathway</keyword>
<gene>
    <name evidence="3" type="ORF">TSPGSL018_24413</name>
</gene>
<sequence length="352" mass="37762">MKFRLKDRLNRLWRSGLSPAGGQAVASEGNTLQNPVNEGAVRDVEKRDSLVADCYWDCANTSPTCSREPHSLIKDVWREKTAGGDTDPRNSASSNCGNDPLPNSAGLQLDNCLEVSCAQATVSQGSNSARLRNTPCPQWLVETLRSGSSEQKDSVAEALFNAVAESEEIRREVSRQGVVAPLVRLLSQGTDKGKMYAAYTLSSLTSLETSRAEMKSLSAVSQLVQMLWNCPSLVARKGAVRALGRLARDPEVAVQIVDAGAVQAMMQLLDSDDSSLVRRCLIAMYFIGADREELQEVLCRAGAVAACVGLCETAPSTEVQAEAVDVLKVLSRNPAAHGEILKLGEGALRAIS</sequence>
<dbReference type="InterPro" id="IPR000225">
    <property type="entry name" value="Armadillo"/>
</dbReference>
<feature type="non-terminal residue" evidence="3">
    <location>
        <position position="352"/>
    </location>
</feature>
<reference evidence="3" key="1">
    <citation type="submission" date="2014-05" db="EMBL/GenBank/DDBJ databases">
        <title>The transcriptome of the halophilic microalga Tetraselmis sp. GSL018 isolated from the Great Salt Lake, Utah.</title>
        <authorList>
            <person name="Jinkerson R.E."/>
            <person name="D'Adamo S."/>
            <person name="Posewitz M.C."/>
        </authorList>
    </citation>
    <scope>NUCLEOTIDE SEQUENCE</scope>
    <source>
        <strain evidence="3">GSL018</strain>
    </source>
</reference>
<feature type="region of interest" description="Disordered" evidence="2">
    <location>
        <begin position="81"/>
        <end position="100"/>
    </location>
</feature>
<protein>
    <submittedName>
        <fullName evidence="3">Uncharacterized protein</fullName>
    </submittedName>
</protein>
<dbReference type="PANTHER" id="PTHR23315:SF7">
    <property type="entry name" value="U-BOX DOMAIN-CONTAINING PROTEIN 4"/>
    <property type="match status" value="1"/>
</dbReference>
<proteinExistence type="predicted"/>
<dbReference type="SUPFAM" id="SSF48371">
    <property type="entry name" value="ARM repeat"/>
    <property type="match status" value="1"/>
</dbReference>
<evidence type="ECO:0000256" key="2">
    <source>
        <dbReference type="SAM" id="MobiDB-lite"/>
    </source>
</evidence>
<dbReference type="InterPro" id="IPR011989">
    <property type="entry name" value="ARM-like"/>
</dbReference>
<evidence type="ECO:0000313" key="3">
    <source>
        <dbReference type="EMBL" id="JAC74994.1"/>
    </source>
</evidence>
<organism evidence="3">
    <name type="scientific">Tetraselmis sp. GSL018</name>
    <dbReference type="NCBI Taxonomy" id="582737"/>
    <lineage>
        <taxon>Eukaryota</taxon>
        <taxon>Viridiplantae</taxon>
        <taxon>Chlorophyta</taxon>
        <taxon>core chlorophytes</taxon>
        <taxon>Chlorodendrophyceae</taxon>
        <taxon>Chlorodendrales</taxon>
        <taxon>Chlorodendraceae</taxon>
        <taxon>Tetraselmis</taxon>
    </lineage>
</organism>
<dbReference type="PANTHER" id="PTHR23315">
    <property type="entry name" value="U BOX DOMAIN-CONTAINING"/>
    <property type="match status" value="1"/>
</dbReference>
<dbReference type="Gene3D" id="1.25.10.10">
    <property type="entry name" value="Leucine-rich Repeat Variant"/>
    <property type="match status" value="2"/>
</dbReference>
<dbReference type="InterPro" id="IPR016024">
    <property type="entry name" value="ARM-type_fold"/>
</dbReference>